<evidence type="ECO:0000313" key="2">
    <source>
        <dbReference type="Proteomes" id="UP000887578"/>
    </source>
</evidence>
<reference evidence="3" key="1">
    <citation type="submission" date="2022-11" db="UniProtKB">
        <authorList>
            <consortium name="WormBaseParasite"/>
        </authorList>
    </citation>
    <scope>IDENTIFICATION</scope>
</reference>
<evidence type="ECO:0000313" key="3">
    <source>
        <dbReference type="WBParaSite" id="PDA_v2.g10095.t1"/>
    </source>
</evidence>
<feature type="domain" description="MRCK/ROCK kinase PH" evidence="1">
    <location>
        <begin position="1"/>
        <end position="67"/>
    </location>
</feature>
<dbReference type="InterPro" id="IPR011993">
    <property type="entry name" value="PH-like_dom_sf"/>
</dbReference>
<dbReference type="Proteomes" id="UP000887578">
    <property type="component" value="Unplaced"/>
</dbReference>
<protein>
    <recommendedName>
        <fullName evidence="1">MRCK/ROCK kinase PH domain-containing protein</fullName>
    </recommendedName>
</protein>
<dbReference type="WBParaSite" id="PDA_v2.g10095.t1">
    <property type="protein sequence ID" value="PDA_v2.g10095.t1"/>
    <property type="gene ID" value="PDA_v2.g10095"/>
</dbReference>
<dbReference type="Gene3D" id="2.30.29.30">
    <property type="entry name" value="Pleckstrin-homology domain (PH domain)/Phosphotyrosine-binding domain (PTB)"/>
    <property type="match status" value="1"/>
</dbReference>
<dbReference type="AlphaFoldDB" id="A0A914P4V5"/>
<sequence>MRDPDFKVSNVTENDAIHASKNDIPKIFKVIYSQIHSSYPFSATNEAIQNSENSTGRQYSLLMTETHDVILKQ</sequence>
<organism evidence="2 3">
    <name type="scientific">Panagrolaimus davidi</name>
    <dbReference type="NCBI Taxonomy" id="227884"/>
    <lineage>
        <taxon>Eukaryota</taxon>
        <taxon>Metazoa</taxon>
        <taxon>Ecdysozoa</taxon>
        <taxon>Nematoda</taxon>
        <taxon>Chromadorea</taxon>
        <taxon>Rhabditida</taxon>
        <taxon>Tylenchina</taxon>
        <taxon>Panagrolaimomorpha</taxon>
        <taxon>Panagrolaimoidea</taxon>
        <taxon>Panagrolaimidae</taxon>
        <taxon>Panagrolaimus</taxon>
    </lineage>
</organism>
<accession>A0A914P4V5</accession>
<dbReference type="Pfam" id="PF25346">
    <property type="entry name" value="PH_MRCK"/>
    <property type="match status" value="1"/>
</dbReference>
<dbReference type="InterPro" id="IPR057529">
    <property type="entry name" value="MRCK/ROCK_PH"/>
</dbReference>
<name>A0A914P4V5_9BILA</name>
<proteinExistence type="predicted"/>
<evidence type="ECO:0000259" key="1">
    <source>
        <dbReference type="Pfam" id="PF25346"/>
    </source>
</evidence>
<keyword evidence="2" id="KW-1185">Reference proteome</keyword>